<reference evidence="2" key="1">
    <citation type="journal article" date="2018" name="BMC Genomics">
        <title>Genomic insights into host adaptation between the wheat stripe rust pathogen (Puccinia striiformis f. sp. tritici) and the barley stripe rust pathogen (Puccinia striiformis f. sp. hordei).</title>
        <authorList>
            <person name="Xia C."/>
            <person name="Wang M."/>
            <person name="Yin C."/>
            <person name="Cornejo O.E."/>
            <person name="Hulbert S.H."/>
            <person name="Chen X."/>
        </authorList>
    </citation>
    <scope>NUCLEOTIDE SEQUENCE [LARGE SCALE GENOMIC DNA]</scope>
    <source>
        <strain evidence="2">93-210</strain>
    </source>
</reference>
<comment type="caution">
    <text evidence="1">The sequence shown here is derived from an EMBL/GenBank/DDBJ whole genome shotgun (WGS) entry which is preliminary data.</text>
</comment>
<gene>
    <name evidence="1" type="ORF">MJO28_005378</name>
</gene>
<accession>A0ACC0EK33</accession>
<dbReference type="EMBL" id="CM045869">
    <property type="protein sequence ID" value="KAI7954978.1"/>
    <property type="molecule type" value="Genomic_DNA"/>
</dbReference>
<protein>
    <submittedName>
        <fullName evidence="1">Uncharacterized protein</fullName>
    </submittedName>
</protein>
<proteinExistence type="predicted"/>
<evidence type="ECO:0000313" key="2">
    <source>
        <dbReference type="Proteomes" id="UP001060170"/>
    </source>
</evidence>
<dbReference type="Proteomes" id="UP001060170">
    <property type="component" value="Chromosome 5"/>
</dbReference>
<organism evidence="1 2">
    <name type="scientific">Puccinia striiformis f. sp. tritici</name>
    <dbReference type="NCBI Taxonomy" id="168172"/>
    <lineage>
        <taxon>Eukaryota</taxon>
        <taxon>Fungi</taxon>
        <taxon>Dikarya</taxon>
        <taxon>Basidiomycota</taxon>
        <taxon>Pucciniomycotina</taxon>
        <taxon>Pucciniomycetes</taxon>
        <taxon>Pucciniales</taxon>
        <taxon>Pucciniaceae</taxon>
        <taxon>Puccinia</taxon>
    </lineage>
</organism>
<reference evidence="2" key="2">
    <citation type="journal article" date="2018" name="Mol. Plant Microbe Interact.">
        <title>Genome sequence resources for the wheat stripe rust pathogen (Puccinia striiformis f. sp. tritici) and the barley stripe rust pathogen (Puccinia striiformis f. sp. hordei).</title>
        <authorList>
            <person name="Xia C."/>
            <person name="Wang M."/>
            <person name="Yin C."/>
            <person name="Cornejo O.E."/>
            <person name="Hulbert S.H."/>
            <person name="Chen X."/>
        </authorList>
    </citation>
    <scope>NUCLEOTIDE SEQUENCE [LARGE SCALE GENOMIC DNA]</scope>
    <source>
        <strain evidence="2">93-210</strain>
    </source>
</reference>
<sequence length="635" mass="71469">MSSSGAPQVKKSKWDDMDDDPTPTGQKTTTSSRPSKRSRKAALTGVNVSRSASPHKTSTPTSHRTTATTTTSEDPPPIQSTSSDASHLNPSYLNGSQQPKKAGISILGRASLPKKGLPPNRSKQIRELHPPIQGCRSVYCYERLNHIEEGSYGVVFRARDKDTGEIVALKKIKMDQEKNGFPITSLREIHTLMMARHENIVHVREIVVGDTLTQIFIVMDFIEHDLKTLLSTMRTPFLASEVKTILLQLLSATALCHNNWIIHRDLKTSNLLMNNRGQVKVADFGLARTYGDPPMGDMTQLVVTLWYRAPELLLGAESYTTAIDLWSIGCIFAELILREPIFPGAGEIDQIGKIFKLLGRPTDEIWPGFKSLPNALKFDLNAIQPYSTLRQKFRYVTESGMDLMNKLLTYDPLQRISADEALKHPYFKRVTIFHPFLLLDLHSSALQLFRLLMRSLLSIFSTSFLARLHSLNIPMLSSLFPQLLLEKRPNLILLLPPTETKTERKTTDMTLYCKPSFLLIKTSTHHAIHGIVKIANPVPCPFVALPYCLSILASNTIVTFLKWRSWFGRTYQTSSLELLLVPPRLRLVILYCTKDAMIRLMAPIPSKCMCREQNNLVQLCQLVSIPLCKVQSKLS</sequence>
<evidence type="ECO:0000313" key="1">
    <source>
        <dbReference type="EMBL" id="KAI7954978.1"/>
    </source>
</evidence>
<name>A0ACC0EK33_9BASI</name>
<keyword evidence="2" id="KW-1185">Reference proteome</keyword>
<reference evidence="1 2" key="3">
    <citation type="journal article" date="2022" name="Microbiol. Spectr.">
        <title>Folding features and dynamics of 3D genome architecture in plant fungal pathogens.</title>
        <authorList>
            <person name="Xia C."/>
        </authorList>
    </citation>
    <scope>NUCLEOTIDE SEQUENCE [LARGE SCALE GENOMIC DNA]</scope>
    <source>
        <strain evidence="1 2">93-210</strain>
    </source>
</reference>